<dbReference type="Pfam" id="PF08234">
    <property type="entry name" value="Spindle_Spc25"/>
    <property type="match status" value="1"/>
</dbReference>
<evidence type="ECO:0000259" key="11">
    <source>
        <dbReference type="Pfam" id="PF08234"/>
    </source>
</evidence>
<dbReference type="Proteomes" id="UP000053201">
    <property type="component" value="Unassembled WGS sequence"/>
</dbReference>
<dbReference type="AlphaFoldDB" id="A0A0L0HLU6"/>
<dbReference type="FunCoup" id="A0A0L0HLU6">
    <property type="interactions" value="131"/>
</dbReference>
<protein>
    <recommendedName>
        <fullName evidence="9">Kinetochore protein SPC25</fullName>
    </recommendedName>
</protein>
<evidence type="ECO:0000256" key="8">
    <source>
        <dbReference type="ARBA" id="ARBA00023328"/>
    </source>
</evidence>
<dbReference type="GeneID" id="27687178"/>
<dbReference type="InterPro" id="IPR045143">
    <property type="entry name" value="Spc25"/>
</dbReference>
<dbReference type="EMBL" id="KQ257454">
    <property type="protein sequence ID" value="KND01885.1"/>
    <property type="molecule type" value="Genomic_DNA"/>
</dbReference>
<keyword evidence="6 10" id="KW-0175">Coiled coil</keyword>
<dbReference type="OrthoDB" id="6353017at2759"/>
<evidence type="ECO:0000313" key="13">
    <source>
        <dbReference type="Proteomes" id="UP000053201"/>
    </source>
</evidence>
<dbReference type="eggNOG" id="KOG4657">
    <property type="taxonomic scope" value="Eukaryota"/>
</dbReference>
<proteinExistence type="inferred from homology"/>
<accession>A0A0L0HLU6</accession>
<evidence type="ECO:0000256" key="9">
    <source>
        <dbReference type="RuleBase" id="RU367150"/>
    </source>
</evidence>
<evidence type="ECO:0000256" key="10">
    <source>
        <dbReference type="SAM" id="Coils"/>
    </source>
</evidence>
<gene>
    <name evidence="12" type="ORF">SPPG_03673</name>
</gene>
<evidence type="ECO:0000256" key="7">
    <source>
        <dbReference type="ARBA" id="ARBA00023306"/>
    </source>
</evidence>
<keyword evidence="5 9" id="KW-0995">Kinetochore</keyword>
<evidence type="ECO:0000256" key="4">
    <source>
        <dbReference type="ARBA" id="ARBA00022776"/>
    </source>
</evidence>
<evidence type="ECO:0000256" key="5">
    <source>
        <dbReference type="ARBA" id="ARBA00022838"/>
    </source>
</evidence>
<dbReference type="GO" id="GO:0007059">
    <property type="term" value="P:chromosome segregation"/>
    <property type="evidence" value="ECO:0007669"/>
    <property type="project" value="InterPro"/>
</dbReference>
<evidence type="ECO:0000256" key="2">
    <source>
        <dbReference type="ARBA" id="ARBA00022454"/>
    </source>
</evidence>
<dbReference type="InterPro" id="IPR013255">
    <property type="entry name" value="Spc25_C"/>
</dbReference>
<reference evidence="12 13" key="1">
    <citation type="submission" date="2009-08" db="EMBL/GenBank/DDBJ databases">
        <title>The Genome Sequence of Spizellomyces punctatus strain DAOM BR117.</title>
        <authorList>
            <consortium name="The Broad Institute Genome Sequencing Platform"/>
            <person name="Russ C."/>
            <person name="Cuomo C."/>
            <person name="Shea T."/>
            <person name="Young S.K."/>
            <person name="Zeng Q."/>
            <person name="Koehrsen M."/>
            <person name="Haas B."/>
            <person name="Borodovsky M."/>
            <person name="Guigo R."/>
            <person name="Alvarado L."/>
            <person name="Berlin A."/>
            <person name="Bochicchio J."/>
            <person name="Borenstein D."/>
            <person name="Chapman S."/>
            <person name="Chen Z."/>
            <person name="Engels R."/>
            <person name="Freedman E."/>
            <person name="Gellesch M."/>
            <person name="Goldberg J."/>
            <person name="Griggs A."/>
            <person name="Gujja S."/>
            <person name="Heiman D."/>
            <person name="Hepburn T."/>
            <person name="Howarth C."/>
            <person name="Jen D."/>
            <person name="Larson L."/>
            <person name="Lewis B."/>
            <person name="Mehta T."/>
            <person name="Park D."/>
            <person name="Pearson M."/>
            <person name="Roberts A."/>
            <person name="Saif S."/>
            <person name="Shenoy N."/>
            <person name="Sisk P."/>
            <person name="Stolte C."/>
            <person name="Sykes S."/>
            <person name="Thomson T."/>
            <person name="Walk T."/>
            <person name="White J."/>
            <person name="Yandava C."/>
            <person name="Burger G."/>
            <person name="Gray M.W."/>
            <person name="Holland P.W.H."/>
            <person name="King N."/>
            <person name="Lang F.B.F."/>
            <person name="Roger A.J."/>
            <person name="Ruiz-Trillo I."/>
            <person name="Lander E."/>
            <person name="Nusbaum C."/>
        </authorList>
    </citation>
    <scope>NUCLEOTIDE SEQUENCE [LARGE SCALE GENOMIC DNA]</scope>
    <source>
        <strain evidence="12 13">DAOM BR117</strain>
    </source>
</reference>
<dbReference type="PANTHER" id="PTHR14281:SF0">
    <property type="entry name" value="KINETOCHORE PROTEIN SPC25"/>
    <property type="match status" value="1"/>
</dbReference>
<dbReference type="STRING" id="645134.A0A0L0HLU6"/>
<comment type="subunit">
    <text evidence="9">Component of the NDC80 complex.</text>
</comment>
<dbReference type="Gene3D" id="3.30.457.50">
    <property type="entry name" value="Chromosome segregation protein Spc25"/>
    <property type="match status" value="1"/>
</dbReference>
<keyword evidence="3 9" id="KW-0132">Cell division</keyword>
<feature type="coiled-coil region" evidence="10">
    <location>
        <begin position="78"/>
        <end position="165"/>
    </location>
</feature>
<dbReference type="VEuPathDB" id="FungiDB:SPPG_03673"/>
<dbReference type="FunFam" id="3.30.457.50:FF:000001">
    <property type="entry name" value="Probable kinetochore protein spc25"/>
    <property type="match status" value="1"/>
</dbReference>
<dbReference type="CDD" id="cd23784">
    <property type="entry name" value="RWD_Spc25"/>
    <property type="match status" value="1"/>
</dbReference>
<sequence length="263" mass="31100">MSGFLYAPDPGVASLSRGIARMSLAPNSLPPPSVNLDTDHQLSELTTRCASFLKRFDAWVLAKKKEMSDEKLAHIKIIDELKEKESQTKTQIEVYKGKESDLQRAYEKERQEAEDMEAEVTDLRIQKDERDATRDELMDRVQAMKNDIRRRREELNKKREARLNQHKRIQPELECFMNKLAMDVRGLQTDMLKFVFTHVHPQDWEKEYTFSIDVRRNDYQVVECNPAVSNLDELVEWLNKTRDFYTFLKMMRRSFVELAKIHQ</sequence>
<feature type="domain" description="Chromosome segregation protein Spc25 C-terminal" evidence="11">
    <location>
        <begin position="188"/>
        <end position="256"/>
    </location>
</feature>
<dbReference type="PANTHER" id="PTHR14281">
    <property type="entry name" value="KINETOCHORE PROTEIN SPC25-RELATED"/>
    <property type="match status" value="1"/>
</dbReference>
<keyword evidence="13" id="KW-1185">Reference proteome</keyword>
<dbReference type="GO" id="GO:0031262">
    <property type="term" value="C:Ndc80 complex"/>
    <property type="evidence" value="ECO:0007669"/>
    <property type="project" value="InterPro"/>
</dbReference>
<dbReference type="InParanoid" id="A0A0L0HLU6"/>
<keyword evidence="8 9" id="KW-0137">Centromere</keyword>
<evidence type="ECO:0000256" key="6">
    <source>
        <dbReference type="ARBA" id="ARBA00023054"/>
    </source>
</evidence>
<keyword evidence="4 9" id="KW-0498">Mitosis</keyword>
<keyword evidence="9" id="KW-0539">Nucleus</keyword>
<dbReference type="GO" id="GO:0005634">
    <property type="term" value="C:nucleus"/>
    <property type="evidence" value="ECO:0007669"/>
    <property type="project" value="UniProtKB-SubCell"/>
</dbReference>
<comment type="subcellular location">
    <subcellularLocation>
        <location evidence="9">Nucleus</location>
    </subcellularLocation>
    <subcellularLocation>
        <location evidence="9">Chromosome</location>
        <location evidence="9">Centromere</location>
        <location evidence="9">Kinetochore</location>
    </subcellularLocation>
</comment>
<dbReference type="OMA" id="HEDQRMK"/>
<dbReference type="GO" id="GO:0051301">
    <property type="term" value="P:cell division"/>
    <property type="evidence" value="ECO:0007669"/>
    <property type="project" value="UniProtKB-UniRule"/>
</dbReference>
<dbReference type="RefSeq" id="XP_016609924.1">
    <property type="nucleotide sequence ID" value="XM_016751935.1"/>
</dbReference>
<evidence type="ECO:0000256" key="1">
    <source>
        <dbReference type="ARBA" id="ARBA00006379"/>
    </source>
</evidence>
<evidence type="ECO:0000256" key="3">
    <source>
        <dbReference type="ARBA" id="ARBA00022618"/>
    </source>
</evidence>
<keyword evidence="7 9" id="KW-0131">Cell cycle</keyword>
<evidence type="ECO:0000313" key="12">
    <source>
        <dbReference type="EMBL" id="KND01885.1"/>
    </source>
</evidence>
<comment type="function">
    <text evidence="9">Acts as a component of the essential kinetochore-associated NDC80 complex, which is required for chromosome segregation and spindle checkpoint activity.</text>
</comment>
<organism evidence="12 13">
    <name type="scientific">Spizellomyces punctatus (strain DAOM BR117)</name>
    <dbReference type="NCBI Taxonomy" id="645134"/>
    <lineage>
        <taxon>Eukaryota</taxon>
        <taxon>Fungi</taxon>
        <taxon>Fungi incertae sedis</taxon>
        <taxon>Chytridiomycota</taxon>
        <taxon>Chytridiomycota incertae sedis</taxon>
        <taxon>Chytridiomycetes</taxon>
        <taxon>Spizellomycetales</taxon>
        <taxon>Spizellomycetaceae</taxon>
        <taxon>Spizellomyces</taxon>
    </lineage>
</organism>
<comment type="similarity">
    <text evidence="1 9">Belongs to the SPC25 family.</text>
</comment>
<keyword evidence="2 9" id="KW-0158">Chromosome</keyword>
<name>A0A0L0HLU6_SPIPD</name>